<evidence type="ECO:0000313" key="3">
    <source>
        <dbReference type="EMBL" id="WML88505.1"/>
    </source>
</evidence>
<keyword evidence="4" id="KW-1185">Reference proteome</keyword>
<feature type="transmembrane region" description="Helical" evidence="1">
    <location>
        <begin position="76"/>
        <end position="95"/>
    </location>
</feature>
<dbReference type="EMBL" id="JAVFKN010000020">
    <property type="protein sequence ID" value="MDQ5769711.1"/>
    <property type="molecule type" value="Genomic_DNA"/>
</dbReference>
<evidence type="ECO:0000313" key="2">
    <source>
        <dbReference type="EMBL" id="MDQ5769711.1"/>
    </source>
</evidence>
<dbReference type="RefSeq" id="WP_308135542.1">
    <property type="nucleotide sequence ID" value="NZ_CP133197.1"/>
</dbReference>
<keyword evidence="1" id="KW-1133">Transmembrane helix</keyword>
<organism evidence="3">
    <name type="scientific">Thiothrix subterranea</name>
    <dbReference type="NCBI Taxonomy" id="2735563"/>
    <lineage>
        <taxon>Bacteria</taxon>
        <taxon>Pseudomonadati</taxon>
        <taxon>Pseudomonadota</taxon>
        <taxon>Gammaproteobacteria</taxon>
        <taxon>Thiotrichales</taxon>
        <taxon>Thiotrichaceae</taxon>
        <taxon>Thiothrix</taxon>
    </lineage>
</organism>
<dbReference type="Proteomes" id="UP001223336">
    <property type="component" value="Unassembled WGS sequence"/>
</dbReference>
<feature type="transmembrane region" description="Helical" evidence="1">
    <location>
        <begin position="12"/>
        <end position="32"/>
    </location>
</feature>
<dbReference type="AlphaFoldDB" id="A0AA51R641"/>
<keyword evidence="1" id="KW-0812">Transmembrane</keyword>
<evidence type="ECO:0000256" key="1">
    <source>
        <dbReference type="SAM" id="Phobius"/>
    </source>
</evidence>
<dbReference type="InterPro" id="IPR047814">
    <property type="entry name" value="TfpX/TfpZ-like"/>
</dbReference>
<proteinExistence type="predicted"/>
<dbReference type="NCBIfam" id="NF041437">
    <property type="entry name" value="TfpZ"/>
    <property type="match status" value="1"/>
</dbReference>
<accession>A0AA51R641</accession>
<gene>
    <name evidence="3" type="primary">tfpZ</name>
    <name evidence="2" type="ORF">RCC75_14305</name>
    <name evidence="3" type="ORF">RCG00_09035</name>
</gene>
<name>A0AA51R641_9GAMM</name>
<keyword evidence="1" id="KW-0472">Membrane</keyword>
<protein>
    <submittedName>
        <fullName evidence="3">TfpX/TfpZ family type IV pilin accessory protein</fullName>
    </submittedName>
</protein>
<dbReference type="EMBL" id="CP133217">
    <property type="protein sequence ID" value="WML88505.1"/>
    <property type="molecule type" value="Genomic_DNA"/>
</dbReference>
<reference evidence="3 4" key="1">
    <citation type="submission" date="2023-08" db="EMBL/GenBank/DDBJ databases">
        <title>New molecular markers tilS and rpoB for phylogenetic and monitoring studies of the genus Thiothrix biodiversity.</title>
        <authorList>
            <person name="Ravin N.V."/>
            <person name="Smolyakov D."/>
            <person name="Markov N.D."/>
            <person name="Beletsky A.V."/>
            <person name="Mardanov A.V."/>
            <person name="Rudenko T.S."/>
            <person name="Grabovich M.Y."/>
        </authorList>
    </citation>
    <scope>NUCLEOTIDE SEQUENCE</scope>
    <source>
        <strain evidence="3">DNT52</strain>
        <strain evidence="2 4">H33</strain>
    </source>
</reference>
<dbReference type="Proteomes" id="UP001229862">
    <property type="component" value="Chromosome"/>
</dbReference>
<evidence type="ECO:0000313" key="4">
    <source>
        <dbReference type="Proteomes" id="UP001223336"/>
    </source>
</evidence>
<feature type="transmembrane region" description="Helical" evidence="1">
    <location>
        <begin position="44"/>
        <end position="64"/>
    </location>
</feature>
<sequence>MIKDKLKAASIHLAISAFILAAFLLIVFSIWYPAPFADISGLNNLLAVLIGVDLILGPLLTFIIFKRNKSTLKFDLSVIASIQLVALIYGSFTIYQGHPAYVVYAIDRFELISAKEALPERAQHEEFKISKLSTPKLAYAKRPEDSDTRNKLLFEVLSGLPDLERRPEYYEPFDQFAGEVLKQGLTPQQFSSNPENQQKLSAFLEKYGKSAADYAYLPLIGKEKDVLWVWDRTNAKPVGTLDISPWQLPKVAANR</sequence>